<organism evidence="1 2">
    <name type="scientific">Allorhodopirellula heiligendammensis</name>
    <dbReference type="NCBI Taxonomy" id="2714739"/>
    <lineage>
        <taxon>Bacteria</taxon>
        <taxon>Pseudomonadati</taxon>
        <taxon>Planctomycetota</taxon>
        <taxon>Planctomycetia</taxon>
        <taxon>Pirellulales</taxon>
        <taxon>Pirellulaceae</taxon>
        <taxon>Allorhodopirellula</taxon>
    </lineage>
</organism>
<evidence type="ECO:0008006" key="3">
    <source>
        <dbReference type="Google" id="ProtNLM"/>
    </source>
</evidence>
<evidence type="ECO:0000313" key="2">
    <source>
        <dbReference type="Proteomes" id="UP000319908"/>
    </source>
</evidence>
<reference evidence="1 2" key="1">
    <citation type="journal article" date="2020" name="Antonie Van Leeuwenhoek">
        <title>Rhodopirellula heiligendammensis sp. nov., Rhodopirellula pilleata sp. nov., and Rhodopirellula solitaria sp. nov. isolated from natural or artificial marine surfaces in Northern Germany and California, USA, and emended description of the genus Rhodopirellula.</title>
        <authorList>
            <person name="Kallscheuer N."/>
            <person name="Wiegand S."/>
            <person name="Jogler M."/>
            <person name="Boedeker C."/>
            <person name="Peeters S.H."/>
            <person name="Rast P."/>
            <person name="Heuer A."/>
            <person name="Jetten M.S.M."/>
            <person name="Rohde M."/>
            <person name="Jogler C."/>
        </authorList>
    </citation>
    <scope>NUCLEOTIDE SEQUENCE [LARGE SCALE GENOMIC DNA]</scope>
    <source>
        <strain evidence="1 2">Poly21</strain>
    </source>
</reference>
<protein>
    <recommendedName>
        <fullName evidence="3">TIGR04255 family protein</fullName>
    </recommendedName>
</protein>
<gene>
    <name evidence="1" type="ORF">Poly21_41700</name>
</gene>
<dbReference type="InterPro" id="IPR026349">
    <property type="entry name" value="CHP04255"/>
</dbReference>
<comment type="caution">
    <text evidence="1">The sequence shown here is derived from an EMBL/GenBank/DDBJ whole genome shotgun (WGS) entry which is preliminary data.</text>
</comment>
<sequence>MTAETPTFESPPIVEFVLGIQFDALAGLSSAHYGQFWDVIGRDDWTGPRDQPPIQEAFERFDRKPIAAELKLQLESTPPLPRLTLISANEERDRLIQFQPTRLHLNWRSVKAKSSYPSYKALIVEFEKAVGQLHRFCENIGIAPPQINQWEITYVDRFPRGELWESPSDWGKILPGLFPNEEPATADGLKMDGRALQWAFEITPKLGRLHVNTSVTRGPDPSDEALMLTLTSRGPLHSGETPTYRDGLDLGHRTSVNQFLALVDDDLRKDWGEKDK</sequence>
<accession>A0A5C6C002</accession>
<dbReference type="AlphaFoldDB" id="A0A5C6C002"/>
<dbReference type="EMBL" id="SJPU01000002">
    <property type="protein sequence ID" value="TWU16961.1"/>
    <property type="molecule type" value="Genomic_DNA"/>
</dbReference>
<keyword evidence="2" id="KW-1185">Reference proteome</keyword>
<proteinExistence type="predicted"/>
<dbReference type="Proteomes" id="UP000319908">
    <property type="component" value="Unassembled WGS sequence"/>
</dbReference>
<dbReference type="NCBIfam" id="TIGR04255">
    <property type="entry name" value="sporadTIGR04255"/>
    <property type="match status" value="1"/>
</dbReference>
<evidence type="ECO:0000313" key="1">
    <source>
        <dbReference type="EMBL" id="TWU16961.1"/>
    </source>
</evidence>
<dbReference type="OrthoDB" id="128994at2"/>
<dbReference type="RefSeq" id="WP_146408485.1">
    <property type="nucleotide sequence ID" value="NZ_SJPU01000002.1"/>
</dbReference>
<name>A0A5C6C002_9BACT</name>